<sequence>MNCRRLLCLALGLSKLLAAVSLGPVNYITIDQARMSNIVYPQHLIRAINAVHPIKQDMYSVENKVFKLTTDYTAQNAADCGSKYLDYIILAAEVVLNGQLTFKKFVNAAVYKGKGEGVRPFGHLKDLEKASLAASKKKATKKSSVSS</sequence>
<dbReference type="WBParaSite" id="PDA_v2.g4743.t1">
    <property type="protein sequence ID" value="PDA_v2.g4743.t1"/>
    <property type="gene ID" value="PDA_v2.g4743"/>
</dbReference>
<accession>A0A914QSV7</accession>
<evidence type="ECO:0000313" key="3">
    <source>
        <dbReference type="WBParaSite" id="PDA_v2.g4743.t1"/>
    </source>
</evidence>
<organism evidence="2 3">
    <name type="scientific">Panagrolaimus davidi</name>
    <dbReference type="NCBI Taxonomy" id="227884"/>
    <lineage>
        <taxon>Eukaryota</taxon>
        <taxon>Metazoa</taxon>
        <taxon>Ecdysozoa</taxon>
        <taxon>Nematoda</taxon>
        <taxon>Chromadorea</taxon>
        <taxon>Rhabditida</taxon>
        <taxon>Tylenchina</taxon>
        <taxon>Panagrolaimomorpha</taxon>
        <taxon>Panagrolaimoidea</taxon>
        <taxon>Panagrolaimidae</taxon>
        <taxon>Panagrolaimus</taxon>
    </lineage>
</organism>
<reference evidence="3" key="1">
    <citation type="submission" date="2022-11" db="UniProtKB">
        <authorList>
            <consortium name="WormBaseParasite"/>
        </authorList>
    </citation>
    <scope>IDENTIFICATION</scope>
</reference>
<dbReference type="AlphaFoldDB" id="A0A914QSV7"/>
<evidence type="ECO:0000256" key="1">
    <source>
        <dbReference type="SAM" id="SignalP"/>
    </source>
</evidence>
<dbReference type="Proteomes" id="UP000887578">
    <property type="component" value="Unplaced"/>
</dbReference>
<protein>
    <submittedName>
        <fullName evidence="3">Uncharacterized protein</fullName>
    </submittedName>
</protein>
<keyword evidence="2" id="KW-1185">Reference proteome</keyword>
<proteinExistence type="predicted"/>
<dbReference type="Pfam" id="PF22945">
    <property type="entry name" value="LEM-3_GIY-YIG"/>
    <property type="match status" value="1"/>
</dbReference>
<feature type="chain" id="PRO_5037432968" evidence="1">
    <location>
        <begin position="19"/>
        <end position="147"/>
    </location>
</feature>
<evidence type="ECO:0000313" key="2">
    <source>
        <dbReference type="Proteomes" id="UP000887578"/>
    </source>
</evidence>
<feature type="signal peptide" evidence="1">
    <location>
        <begin position="1"/>
        <end position="18"/>
    </location>
</feature>
<keyword evidence="1" id="KW-0732">Signal</keyword>
<name>A0A914QSV7_9BILA</name>